<sequence length="330" mass="38964">MYIKKKKKKKRIPFFQKKKKEHSKWSRVQGIKLSDFSHVWPYSNNIYTQMLSGSFTDAYYNEKYLKKHYRLPMTYYEHLYVVQGVAINKTEEQLYETPIEMPHPLYRVLRQKPPVEFCFFFFLSTRFVTLSPNQLINQSKKKKKNNSKPVNMVKYPNVIAYLRHEMDIVRSHLLMYEHFLLARHHLLQMSWIGLTETFDESMDQLSVLWGLCSNMGGGRINANTNKWYVKQQHNKDSNGNDSASASDPKKRTEFVTAQELQDIAKYNVYDVHLYQLSKVLYLQQELVILTTKLDGKKYQCSVGSPSRLTFDGIYAHHVSLSFLTTLKKIN</sequence>
<keyword evidence="2" id="KW-1185">Reference proteome</keyword>
<dbReference type="AlphaFoldDB" id="X6MSM9"/>
<organism evidence="1 2">
    <name type="scientific">Reticulomyxa filosa</name>
    <dbReference type="NCBI Taxonomy" id="46433"/>
    <lineage>
        <taxon>Eukaryota</taxon>
        <taxon>Sar</taxon>
        <taxon>Rhizaria</taxon>
        <taxon>Retaria</taxon>
        <taxon>Foraminifera</taxon>
        <taxon>Monothalamids</taxon>
        <taxon>Reticulomyxidae</taxon>
        <taxon>Reticulomyxa</taxon>
    </lineage>
</organism>
<reference evidence="1 2" key="1">
    <citation type="journal article" date="2013" name="Curr. Biol.">
        <title>The Genome of the Foraminiferan Reticulomyxa filosa.</title>
        <authorList>
            <person name="Glockner G."/>
            <person name="Hulsmann N."/>
            <person name="Schleicher M."/>
            <person name="Noegel A.A."/>
            <person name="Eichinger L."/>
            <person name="Gallinger C."/>
            <person name="Pawlowski J."/>
            <person name="Sierra R."/>
            <person name="Euteneuer U."/>
            <person name="Pillet L."/>
            <person name="Moustafa A."/>
            <person name="Platzer M."/>
            <person name="Groth M."/>
            <person name="Szafranski K."/>
            <person name="Schliwa M."/>
        </authorList>
    </citation>
    <scope>NUCLEOTIDE SEQUENCE [LARGE SCALE GENOMIC DNA]</scope>
</reference>
<gene>
    <name evidence="1" type="ORF">RFI_20501</name>
</gene>
<comment type="caution">
    <text evidence="1">The sequence shown here is derived from an EMBL/GenBank/DDBJ whole genome shotgun (WGS) entry which is preliminary data.</text>
</comment>
<name>X6MSM9_RETFI</name>
<dbReference type="Proteomes" id="UP000023152">
    <property type="component" value="Unassembled WGS sequence"/>
</dbReference>
<accession>X6MSM9</accession>
<proteinExistence type="predicted"/>
<evidence type="ECO:0000313" key="1">
    <source>
        <dbReference type="EMBL" id="ETO16839.1"/>
    </source>
</evidence>
<evidence type="ECO:0000313" key="2">
    <source>
        <dbReference type="Proteomes" id="UP000023152"/>
    </source>
</evidence>
<protein>
    <submittedName>
        <fullName evidence="1">Uncharacterized protein</fullName>
    </submittedName>
</protein>
<dbReference type="EMBL" id="ASPP01017777">
    <property type="protein sequence ID" value="ETO16839.1"/>
    <property type="molecule type" value="Genomic_DNA"/>
</dbReference>